<name>A0A7C3PMT4_9CYAN</name>
<gene>
    <name evidence="1" type="ORF">ENR64_08300</name>
</gene>
<reference evidence="1" key="1">
    <citation type="journal article" date="2020" name="mSystems">
        <title>Genome- and Community-Level Interaction Insights into Carbon Utilization and Element Cycling Functions of Hydrothermarchaeota in Hydrothermal Sediment.</title>
        <authorList>
            <person name="Zhou Z."/>
            <person name="Liu Y."/>
            <person name="Xu W."/>
            <person name="Pan J."/>
            <person name="Luo Z.H."/>
            <person name="Li M."/>
        </authorList>
    </citation>
    <scope>NUCLEOTIDE SEQUENCE [LARGE SCALE GENOMIC DNA]</scope>
    <source>
        <strain evidence="1">SpSt-418</strain>
    </source>
</reference>
<dbReference type="AlphaFoldDB" id="A0A7C3PMT4"/>
<protein>
    <submittedName>
        <fullName evidence="1">Uncharacterized protein</fullName>
    </submittedName>
</protein>
<proteinExistence type="predicted"/>
<comment type="caution">
    <text evidence="1">The sequence shown here is derived from an EMBL/GenBank/DDBJ whole genome shotgun (WGS) entry which is preliminary data.</text>
</comment>
<sequence length="144" mass="17169">MQRMWRRLKNFLVSVSTYADLSPDMRTKQQVRQFLRQRSALSLDDWYIEHWQAQTISFVVVEFFCIQMSEHTQLEITRVQPSDRLVADLRLPLICWFDWEITFAEAFEETFGVSLGDAFSFDDFETVQDLMLFLDCQLVSINCF</sequence>
<evidence type="ECO:0000313" key="1">
    <source>
        <dbReference type="EMBL" id="HFM97757.1"/>
    </source>
</evidence>
<accession>A0A7C3PMT4</accession>
<dbReference type="EMBL" id="DSRU01000110">
    <property type="protein sequence ID" value="HFM97757.1"/>
    <property type="molecule type" value="Genomic_DNA"/>
</dbReference>
<organism evidence="1">
    <name type="scientific">Oscillatoriales cyanobacterium SpSt-418</name>
    <dbReference type="NCBI Taxonomy" id="2282169"/>
    <lineage>
        <taxon>Bacteria</taxon>
        <taxon>Bacillati</taxon>
        <taxon>Cyanobacteriota</taxon>
        <taxon>Cyanophyceae</taxon>
        <taxon>Oscillatoriophycideae</taxon>
        <taxon>Oscillatoriales</taxon>
    </lineage>
</organism>